<name>A0A9N8LFI3_9BASI</name>
<feature type="region of interest" description="Disordered" evidence="7">
    <location>
        <begin position="464"/>
        <end position="492"/>
    </location>
</feature>
<keyword evidence="1 6" id="KW-0853">WD repeat</keyword>
<dbReference type="InterPro" id="IPR001227">
    <property type="entry name" value="Ac_transferase_dom_sf"/>
</dbReference>
<dbReference type="GO" id="GO:0005634">
    <property type="term" value="C:nucleus"/>
    <property type="evidence" value="ECO:0007669"/>
    <property type="project" value="TreeGrafter"/>
</dbReference>
<evidence type="ECO:0000256" key="7">
    <source>
        <dbReference type="SAM" id="MobiDB-lite"/>
    </source>
</evidence>
<sequence length="614" mass="66185">MNAAAFDEQCLLCDYFTAYVTLEKQGKLPLLPTPKLLSLAGKGEAGIFALFGGQGTNEVYFNEPQLLFNTHYGPFESLIVTALYINQVGISLYIYNGTRRYVFTNQLRVRVCAQSGQTPHPQLPTLTSPSSSGGPAAELGVSTFWPKPLAVPRPSSGPGCVEGHSSRDLHQRCVNIPFVESQGSGVQVLMSLATALEMDCPIQAIVACMDLHFRVNLINVELFTDAATSQESLHKANLAKSAINGTDVKFKMLSNSAMKADVALKSFTVSDTRSVKDTKFREIIPAVKHNARQFVLNYRMSAGANASSLALVTVDSPNIIFSLDAAFALMNFFMSAFPPAPAEASAFSGKGSQQAKTSTSKPQTKQDSSPPSENTMAFRVHVLDPTIILLAAPKRADTEAIVLSIKQFLLGVLALKVDQMGMLMRRMNRPKESSRFPDDFEVTTVAVCTGVRLVPSILDRISRASQEENSSTRTNWRAAGRPTPPAASQGSSSFNPAIAHPLCCAYSYSSKAAEPSAQWLAIGDNEGRIILLNTLDDSTADVFTGPPQWRVTGRDLGITATGPTPLVFELAWRQDDVLLASSASNYSVAVWDVSTHACTDVFAGPQGSARSIQL</sequence>
<feature type="region of interest" description="Disordered" evidence="7">
    <location>
        <begin position="345"/>
        <end position="373"/>
    </location>
</feature>
<feature type="repeat" description="WD" evidence="6">
    <location>
        <begin position="560"/>
        <end position="601"/>
    </location>
</feature>
<evidence type="ECO:0000256" key="1">
    <source>
        <dbReference type="ARBA" id="ARBA00022574"/>
    </source>
</evidence>
<keyword evidence="3" id="KW-0833">Ubl conjugation pathway</keyword>
<organism evidence="8 9">
    <name type="scientific">Tilletia laevis</name>
    <dbReference type="NCBI Taxonomy" id="157183"/>
    <lineage>
        <taxon>Eukaryota</taxon>
        <taxon>Fungi</taxon>
        <taxon>Dikarya</taxon>
        <taxon>Basidiomycota</taxon>
        <taxon>Ustilaginomycotina</taxon>
        <taxon>Exobasidiomycetes</taxon>
        <taxon>Tilletiales</taxon>
        <taxon>Tilletiaceae</taxon>
        <taxon>Tilletia</taxon>
    </lineage>
</organism>
<dbReference type="Gene3D" id="3.40.366.10">
    <property type="entry name" value="Malonyl-Coenzyme A Acyl Carrier Protein, domain 2"/>
    <property type="match status" value="1"/>
</dbReference>
<evidence type="ECO:0000313" key="9">
    <source>
        <dbReference type="Proteomes" id="UP000836404"/>
    </source>
</evidence>
<dbReference type="GO" id="GO:0043161">
    <property type="term" value="P:proteasome-mediated ubiquitin-dependent protein catabolic process"/>
    <property type="evidence" value="ECO:0007669"/>
    <property type="project" value="TreeGrafter"/>
</dbReference>
<dbReference type="InterPro" id="IPR001680">
    <property type="entry name" value="WD40_rpt"/>
</dbReference>
<dbReference type="PROSITE" id="PS50082">
    <property type="entry name" value="WD_REPEATS_2"/>
    <property type="match status" value="1"/>
</dbReference>
<dbReference type="AlphaFoldDB" id="A0A9N8LFI3"/>
<proteinExistence type="inferred from homology"/>
<evidence type="ECO:0000313" key="8">
    <source>
        <dbReference type="EMBL" id="CAD6901632.1"/>
    </source>
</evidence>
<dbReference type="Gene3D" id="2.130.10.10">
    <property type="entry name" value="YVTN repeat-like/Quinoprotein amine dehydrogenase"/>
    <property type="match status" value="1"/>
</dbReference>
<dbReference type="PANTHER" id="PTHR22852:SF0">
    <property type="entry name" value="DENTICLELESS PROTEIN HOMOLOG"/>
    <property type="match status" value="1"/>
</dbReference>
<feature type="compositionally biased region" description="Polar residues" evidence="7">
    <location>
        <begin position="350"/>
        <end position="373"/>
    </location>
</feature>
<evidence type="ECO:0000256" key="6">
    <source>
        <dbReference type="PROSITE-ProRule" id="PRU00221"/>
    </source>
</evidence>
<comment type="caution">
    <text evidence="8">The sequence shown here is derived from an EMBL/GenBank/DDBJ whole genome shotgun (WGS) entry which is preliminary data.</text>
</comment>
<keyword evidence="2" id="KW-0677">Repeat</keyword>
<evidence type="ECO:0000256" key="5">
    <source>
        <dbReference type="ARBA" id="ARBA00043952"/>
    </source>
</evidence>
<dbReference type="SUPFAM" id="SSF117289">
    <property type="entry name" value="Nucleoporin domain"/>
    <property type="match status" value="1"/>
</dbReference>
<dbReference type="GO" id="GO:0030674">
    <property type="term" value="F:protein-macromolecule adaptor activity"/>
    <property type="evidence" value="ECO:0007669"/>
    <property type="project" value="TreeGrafter"/>
</dbReference>
<evidence type="ECO:0000256" key="3">
    <source>
        <dbReference type="ARBA" id="ARBA00022786"/>
    </source>
</evidence>
<accession>A0A9N8LFI3</accession>
<dbReference type="Proteomes" id="UP000836404">
    <property type="component" value="Unassembled WGS sequence"/>
</dbReference>
<dbReference type="PANTHER" id="PTHR22852">
    <property type="entry name" value="LETHAL 2 DENTICLELESS PROTEIN RETINOIC ACID-REGULATED NUCLEAR MATRIX-ASSOCIATED PROTEIN"/>
    <property type="match status" value="1"/>
</dbReference>
<comment type="similarity">
    <text evidence="4">Belongs to the WD repeat cdt2 family.</text>
</comment>
<dbReference type="InterPro" id="IPR019775">
    <property type="entry name" value="WD40_repeat_CS"/>
</dbReference>
<dbReference type="InterPro" id="IPR051865">
    <property type="entry name" value="WD-repeat_CDT2_adapter"/>
</dbReference>
<reference evidence="8 9" key="1">
    <citation type="submission" date="2020-10" db="EMBL/GenBank/DDBJ databases">
        <authorList>
            <person name="Sedaghatjoo S."/>
        </authorList>
    </citation>
    <scope>NUCLEOTIDE SEQUENCE [LARGE SCALE GENOMIC DNA]</scope>
    <source>
        <strain evidence="8 9">LLFL</strain>
    </source>
</reference>
<comment type="pathway">
    <text evidence="5">Protein modification.</text>
</comment>
<dbReference type="PROSITE" id="PS00678">
    <property type="entry name" value="WD_REPEATS_1"/>
    <property type="match status" value="1"/>
</dbReference>
<evidence type="ECO:0000256" key="2">
    <source>
        <dbReference type="ARBA" id="ARBA00022737"/>
    </source>
</evidence>
<gene>
    <name evidence="8" type="ORF">JKILLFL_G7496</name>
</gene>
<protein>
    <submittedName>
        <fullName evidence="8">Uncharacterized protein</fullName>
    </submittedName>
</protein>
<dbReference type="EMBL" id="CAJHJF010000414">
    <property type="protein sequence ID" value="CAD6901632.1"/>
    <property type="molecule type" value="Genomic_DNA"/>
</dbReference>
<keyword evidence="9" id="KW-1185">Reference proteome</keyword>
<dbReference type="GO" id="GO:0016740">
    <property type="term" value="F:transferase activity"/>
    <property type="evidence" value="ECO:0007669"/>
    <property type="project" value="InterPro"/>
</dbReference>
<dbReference type="InterPro" id="IPR015943">
    <property type="entry name" value="WD40/YVTN_repeat-like_dom_sf"/>
</dbReference>
<evidence type="ECO:0000256" key="4">
    <source>
        <dbReference type="ARBA" id="ARBA00038344"/>
    </source>
</evidence>